<dbReference type="EMBL" id="FR824110">
    <property type="protein sequence ID" value="CCA19203.1"/>
    <property type="molecule type" value="Genomic_DNA"/>
</dbReference>
<dbReference type="GO" id="GO:0016279">
    <property type="term" value="F:protein-lysine N-methyltransferase activity"/>
    <property type="evidence" value="ECO:0007669"/>
    <property type="project" value="InterPro"/>
</dbReference>
<dbReference type="PANTHER" id="PTHR13200:SF1">
    <property type="entry name" value="NUCLEIC ACID BINDING PROTEIN"/>
    <property type="match status" value="1"/>
</dbReference>
<keyword evidence="3" id="KW-0489">Methyltransferase</keyword>
<evidence type="ECO:0000256" key="3">
    <source>
        <dbReference type="ARBA" id="ARBA00022603"/>
    </source>
</evidence>
<reference evidence="5" key="2">
    <citation type="submission" date="2011-02" db="EMBL/GenBank/DDBJ databases">
        <authorList>
            <person name="MacLean D."/>
        </authorList>
    </citation>
    <scope>NUCLEOTIDE SEQUENCE</scope>
</reference>
<gene>
    <name evidence="5" type="primary">AlNc14C65G4651</name>
    <name evidence="5" type="ORF">ALNC14_053460</name>
</gene>
<keyword evidence="4" id="KW-0808">Transferase</keyword>
<dbReference type="GO" id="GO:0005737">
    <property type="term" value="C:cytoplasm"/>
    <property type="evidence" value="ECO:0007669"/>
    <property type="project" value="UniProtKB-SubCell"/>
</dbReference>
<organism evidence="5">
    <name type="scientific">Albugo laibachii Nc14</name>
    <dbReference type="NCBI Taxonomy" id="890382"/>
    <lineage>
        <taxon>Eukaryota</taxon>
        <taxon>Sar</taxon>
        <taxon>Stramenopiles</taxon>
        <taxon>Oomycota</taxon>
        <taxon>Peronosporomycetes</taxon>
        <taxon>Albuginales</taxon>
        <taxon>Albuginaceae</taxon>
        <taxon>Albugo</taxon>
    </lineage>
</organism>
<dbReference type="InterPro" id="IPR041370">
    <property type="entry name" value="Mlase_EEF1AKMT1/ZCCHC4"/>
</dbReference>
<reference evidence="5" key="1">
    <citation type="journal article" date="2011" name="PLoS Biol.">
        <title>Gene gain and loss during evolution of obligate parasitism in the white rust pathogen of Arabidopsis thaliana.</title>
        <authorList>
            <person name="Kemen E."/>
            <person name="Gardiner A."/>
            <person name="Schultz-Larsen T."/>
            <person name="Kemen A.C."/>
            <person name="Balmuth A.L."/>
            <person name="Robert-Seilaniantz A."/>
            <person name="Bailey K."/>
            <person name="Holub E."/>
            <person name="Studholme D.J."/>
            <person name="Maclean D."/>
            <person name="Jones J.D."/>
        </authorList>
    </citation>
    <scope>NUCLEOTIDE SEQUENCE</scope>
</reference>
<keyword evidence="2" id="KW-0963">Cytoplasm</keyword>
<evidence type="ECO:0000256" key="2">
    <source>
        <dbReference type="ARBA" id="ARBA00022490"/>
    </source>
</evidence>
<dbReference type="GO" id="GO:0032259">
    <property type="term" value="P:methylation"/>
    <property type="evidence" value="ECO:0007669"/>
    <property type="project" value="UniProtKB-KW"/>
</dbReference>
<dbReference type="PANTHER" id="PTHR13200">
    <property type="entry name" value="EEF1A LYSINE METHYLTRANSFERASE 1"/>
    <property type="match status" value="1"/>
</dbReference>
<accession>F0WDD1</accession>
<sequence>MSACVLPNGDENDEKDFWAEYVEIEQLNQYWYSRSTVNKITKEILTQVTREESIGCISTPSIYFALKKEMDRSVAAQDQLFLMDIDCKFASEGSQFVYYDYRFPQNLPQGLHHRLKYLIIDPPFITRDVWEQYRAAIDFLLCPEQGKILLSTIHENQALMWELLRCKPVRFQPSIPHLVYQYTIYTNYHPATLNEDALELKSYNSQGRDAMPL</sequence>
<proteinExistence type="predicted"/>
<protein>
    <submittedName>
        <fullName evidence="5">Uncharacterized protein AlNc14C65G4651</fullName>
    </submittedName>
</protein>
<name>F0WDD1_9STRA</name>
<dbReference type="HOGENOM" id="CLU_074410_3_0_1"/>
<dbReference type="InterPro" id="IPR019369">
    <property type="entry name" value="Efm5/EEF1AKMT1"/>
</dbReference>
<comment type="subcellular location">
    <subcellularLocation>
        <location evidence="1">Cytoplasm</location>
    </subcellularLocation>
</comment>
<evidence type="ECO:0000256" key="1">
    <source>
        <dbReference type="ARBA" id="ARBA00004496"/>
    </source>
</evidence>
<evidence type="ECO:0000313" key="5">
    <source>
        <dbReference type="EMBL" id="CCA19203.1"/>
    </source>
</evidence>
<dbReference type="Pfam" id="PF10237">
    <property type="entry name" value="N6-adenineMlase"/>
    <property type="match status" value="1"/>
</dbReference>
<evidence type="ECO:0000256" key="4">
    <source>
        <dbReference type="ARBA" id="ARBA00022679"/>
    </source>
</evidence>
<dbReference type="AlphaFoldDB" id="F0WDD1"/>